<organism evidence="3 4">
    <name type="scientific">Curvularia kusanoi</name>
    <name type="common">Cochliobolus kusanoi</name>
    <dbReference type="NCBI Taxonomy" id="90978"/>
    <lineage>
        <taxon>Eukaryota</taxon>
        <taxon>Fungi</taxon>
        <taxon>Dikarya</taxon>
        <taxon>Ascomycota</taxon>
        <taxon>Pezizomycotina</taxon>
        <taxon>Dothideomycetes</taxon>
        <taxon>Pleosporomycetidae</taxon>
        <taxon>Pleosporales</taxon>
        <taxon>Pleosporineae</taxon>
        <taxon>Pleosporaceae</taxon>
        <taxon>Curvularia</taxon>
    </lineage>
</organism>
<feature type="region of interest" description="Disordered" evidence="1">
    <location>
        <begin position="193"/>
        <end position="220"/>
    </location>
</feature>
<dbReference type="EMBL" id="SWKU01000016">
    <property type="protein sequence ID" value="KAF2999728.1"/>
    <property type="molecule type" value="Genomic_DNA"/>
</dbReference>
<proteinExistence type="predicted"/>
<feature type="signal peptide" evidence="2">
    <location>
        <begin position="1"/>
        <end position="23"/>
    </location>
</feature>
<dbReference type="OrthoDB" id="271448at2759"/>
<dbReference type="AlphaFoldDB" id="A0A9P4W929"/>
<evidence type="ECO:0000256" key="1">
    <source>
        <dbReference type="SAM" id="MobiDB-lite"/>
    </source>
</evidence>
<name>A0A9P4W929_CURKU</name>
<accession>A0A9P4W929</accession>
<feature type="chain" id="PRO_5040467069" evidence="2">
    <location>
        <begin position="24"/>
        <end position="234"/>
    </location>
</feature>
<feature type="compositionally biased region" description="Low complexity" evidence="1">
    <location>
        <begin position="193"/>
        <end position="218"/>
    </location>
</feature>
<gene>
    <name evidence="3" type="ORF">E8E13_004053</name>
</gene>
<reference evidence="3" key="1">
    <citation type="submission" date="2019-04" db="EMBL/GenBank/DDBJ databases">
        <title>Sequencing of skin fungus with MAO and IRED activity.</title>
        <authorList>
            <person name="Marsaioli A.J."/>
            <person name="Bonatto J.M.C."/>
            <person name="Reis Junior O."/>
        </authorList>
    </citation>
    <scope>NUCLEOTIDE SEQUENCE</scope>
    <source>
        <strain evidence="3">30M1</strain>
    </source>
</reference>
<keyword evidence="4" id="KW-1185">Reference proteome</keyword>
<dbReference type="PANTHER" id="PTHR36578:SF1">
    <property type="entry name" value="APPLE DOMAIN-CONTAINING PROTEIN"/>
    <property type="match status" value="1"/>
</dbReference>
<evidence type="ECO:0000313" key="4">
    <source>
        <dbReference type="Proteomes" id="UP000801428"/>
    </source>
</evidence>
<keyword evidence="2" id="KW-0732">Signal</keyword>
<dbReference type="Proteomes" id="UP000801428">
    <property type="component" value="Unassembled WGS sequence"/>
</dbReference>
<evidence type="ECO:0000313" key="3">
    <source>
        <dbReference type="EMBL" id="KAF2999728.1"/>
    </source>
</evidence>
<comment type="caution">
    <text evidence="3">The sequence shown here is derived from an EMBL/GenBank/DDBJ whole genome shotgun (WGS) entry which is preliminary data.</text>
</comment>
<sequence length="234" mass="24851">MFTTSLLPLFAAALAATPATVLAAPAADATSECGSLDVGTVLAPFPNDPSSFYNFPYYPRTAENATHPLNYERFMTASHRALSDDVSYLTYEELEEYDVGACARRCDGEKECAALVVRCALFKSSLDASQATNDGEIRGPVDADGESFEVRVAGSNGYNKLISPLSVRARASAAHLTTVTETVTEPAITVTVTTTPTTPKTPTTTPETPTTLETLTTPQPQPRCDLDAAALYLA</sequence>
<dbReference type="PANTHER" id="PTHR36578">
    <property type="entry name" value="CHROMOSOME 15, WHOLE GENOME SHOTGUN SEQUENCE"/>
    <property type="match status" value="1"/>
</dbReference>
<evidence type="ECO:0000256" key="2">
    <source>
        <dbReference type="SAM" id="SignalP"/>
    </source>
</evidence>
<protein>
    <submittedName>
        <fullName evidence="3">Uncharacterized protein</fullName>
    </submittedName>
</protein>